<dbReference type="Proteomes" id="UP000593626">
    <property type="component" value="Chromosome"/>
</dbReference>
<protein>
    <submittedName>
        <fullName evidence="2">Bacillithiol biosynthesis BshC</fullName>
    </submittedName>
</protein>
<dbReference type="EMBL" id="CP049742">
    <property type="protein sequence ID" value="QPC46248.1"/>
    <property type="molecule type" value="Genomic_DNA"/>
</dbReference>
<name>A0A7S8CA97_9BACI</name>
<gene>
    <name evidence="2" type="primary">bshC</name>
    <name evidence="2" type="ORF">G8O30_04380</name>
</gene>
<dbReference type="KEGG" id="mcui:G8O30_04380"/>
<keyword evidence="3" id="KW-1185">Reference proteome</keyword>
<evidence type="ECO:0000313" key="3">
    <source>
        <dbReference type="Proteomes" id="UP000593626"/>
    </source>
</evidence>
<proteinExistence type="predicted"/>
<dbReference type="AlphaFoldDB" id="A0A7S8CA97"/>
<evidence type="ECO:0000313" key="2">
    <source>
        <dbReference type="EMBL" id="QPC46248.1"/>
    </source>
</evidence>
<organism evidence="2 3">
    <name type="scientific">Mangrovibacillus cuniculi</name>
    <dbReference type="NCBI Taxonomy" id="2593652"/>
    <lineage>
        <taxon>Bacteria</taxon>
        <taxon>Bacillati</taxon>
        <taxon>Bacillota</taxon>
        <taxon>Bacilli</taxon>
        <taxon>Bacillales</taxon>
        <taxon>Bacillaceae</taxon>
        <taxon>Mangrovibacillus</taxon>
    </lineage>
</organism>
<accession>A0A7S8CA97</accession>
<evidence type="ECO:0000259" key="1">
    <source>
        <dbReference type="Pfam" id="PF10079"/>
    </source>
</evidence>
<sequence length="78" mass="9428">MQLDKIRVEEKNLFYQTYVNTPSKLASFFDYGVTDEELKRRAGDLKNREYNREDLADHIKSFMGKYHLTQMFNSLWKN</sequence>
<feature type="domain" description="Bacillithiol biosynthesis BshC N-terminal Rossmann-like" evidence="1">
    <location>
        <begin position="1"/>
        <end position="70"/>
    </location>
</feature>
<dbReference type="InterPro" id="IPR055398">
    <property type="entry name" value="Rossmann-like_BshC"/>
</dbReference>
<reference evidence="2 3" key="1">
    <citation type="submission" date="2019-07" db="EMBL/GenBank/DDBJ databases">
        <title>Genome sequence of 2 isolates from Red Sea Mangroves.</title>
        <authorList>
            <person name="Sefrji F."/>
            <person name="Michoud G."/>
            <person name="Merlino G."/>
            <person name="Daffonchio D."/>
        </authorList>
    </citation>
    <scope>NUCLEOTIDE SEQUENCE [LARGE SCALE GENOMIC DNA]</scope>
    <source>
        <strain evidence="2 3">R1DC41</strain>
    </source>
</reference>
<dbReference type="Pfam" id="PF10079">
    <property type="entry name" value="Rossmann-like_BshC"/>
    <property type="match status" value="1"/>
</dbReference>